<dbReference type="EMBL" id="CP009245">
    <property type="protein sequence ID" value="APT83906.1"/>
    <property type="molecule type" value="Genomic_DNA"/>
</dbReference>
<dbReference type="OrthoDB" id="4424949at2"/>
<evidence type="ECO:0000313" key="1">
    <source>
        <dbReference type="EMBL" id="APT83906.1"/>
    </source>
</evidence>
<organism evidence="1 2">
    <name type="scientific">Corynebacterium aquilae DSM 44791</name>
    <dbReference type="NCBI Taxonomy" id="1431546"/>
    <lineage>
        <taxon>Bacteria</taxon>
        <taxon>Bacillati</taxon>
        <taxon>Actinomycetota</taxon>
        <taxon>Actinomycetes</taxon>
        <taxon>Mycobacteriales</taxon>
        <taxon>Corynebacteriaceae</taxon>
        <taxon>Corynebacterium</taxon>
    </lineage>
</organism>
<evidence type="ECO:0008006" key="3">
    <source>
        <dbReference type="Google" id="ProtNLM"/>
    </source>
</evidence>
<dbReference type="InterPro" id="IPR021373">
    <property type="entry name" value="DUF2993"/>
</dbReference>
<gene>
    <name evidence="1" type="ORF">CAQU_01120</name>
</gene>
<dbReference type="Proteomes" id="UP000185478">
    <property type="component" value="Chromosome"/>
</dbReference>
<name>A0A1L7CDJ5_9CORY</name>
<dbReference type="Pfam" id="PF11209">
    <property type="entry name" value="LmeA"/>
    <property type="match status" value="1"/>
</dbReference>
<reference evidence="1 2" key="1">
    <citation type="submission" date="2014-08" db="EMBL/GenBank/DDBJ databases">
        <title>Complete genome sequence of Corynebacterium aquilae S-613T(T) (=DSM 44791(T)), isolated from the choana of a healthy golden eagle.</title>
        <authorList>
            <person name="Ruckert C."/>
            <person name="Albersmeier A."/>
            <person name="Winkler A."/>
            <person name="Kalinowski J."/>
        </authorList>
    </citation>
    <scope>NUCLEOTIDE SEQUENCE [LARGE SCALE GENOMIC DNA]</scope>
    <source>
        <strain evidence="1 2">S-613</strain>
    </source>
</reference>
<dbReference type="RefSeq" id="WP_075728210.1">
    <property type="nucleotide sequence ID" value="NZ_CP009245.1"/>
</dbReference>
<evidence type="ECO:0000313" key="2">
    <source>
        <dbReference type="Proteomes" id="UP000185478"/>
    </source>
</evidence>
<proteinExistence type="predicted"/>
<dbReference type="AlphaFoldDB" id="A0A1L7CDJ5"/>
<dbReference type="KEGG" id="caqu:CAQU_01120"/>
<keyword evidence="2" id="KW-1185">Reference proteome</keyword>
<accession>A0A1L7CDJ5</accession>
<protein>
    <recommendedName>
        <fullName evidence="3">DUF2993 domain-containing protein</fullName>
    </recommendedName>
</protein>
<sequence>MAKKSSHLWLKIVVGIVIVLVLLAGAAELGVRWMVSKQLKDDFAQQAGAVTAEEPTISFGSYPVLLGALQKDIHHVDLTTPNTLQITYPGGPDSVPEVTGMPKAHITIDGLKLDDPNRPIASTLNVDTTVSDEFILAQAQRAMDESTSGSENTQPQSLEDLAGMLLKKVVKITDVTSNPAEGTLGIEFTGGAANLAVKPVVSDGEVSFEAAGASLFGIDMPQEVIDALTNGLKDSAGGMAGSMQVTNFRVVDGGLDVSMVGHDVDLQNMK</sequence>